<dbReference type="AlphaFoldDB" id="K1PLE1"/>
<dbReference type="EMBL" id="JH816646">
    <property type="protein sequence ID" value="EKC19579.1"/>
    <property type="molecule type" value="Genomic_DNA"/>
</dbReference>
<proteinExistence type="predicted"/>
<name>K1PLE1_MAGGI</name>
<evidence type="ECO:0000313" key="1">
    <source>
        <dbReference type="EMBL" id="EKC19579.1"/>
    </source>
</evidence>
<accession>K1PLE1</accession>
<reference evidence="1" key="1">
    <citation type="journal article" date="2012" name="Nature">
        <title>The oyster genome reveals stress adaptation and complexity of shell formation.</title>
        <authorList>
            <person name="Zhang G."/>
            <person name="Fang X."/>
            <person name="Guo X."/>
            <person name="Li L."/>
            <person name="Luo R."/>
            <person name="Xu F."/>
            <person name="Yang P."/>
            <person name="Zhang L."/>
            <person name="Wang X."/>
            <person name="Qi H."/>
            <person name="Xiong Z."/>
            <person name="Que H."/>
            <person name="Xie Y."/>
            <person name="Holland P.W."/>
            <person name="Paps J."/>
            <person name="Zhu Y."/>
            <person name="Wu F."/>
            <person name="Chen Y."/>
            <person name="Wang J."/>
            <person name="Peng C."/>
            <person name="Meng J."/>
            <person name="Yang L."/>
            <person name="Liu J."/>
            <person name="Wen B."/>
            <person name="Zhang N."/>
            <person name="Huang Z."/>
            <person name="Zhu Q."/>
            <person name="Feng Y."/>
            <person name="Mount A."/>
            <person name="Hedgecock D."/>
            <person name="Xu Z."/>
            <person name="Liu Y."/>
            <person name="Domazet-Loso T."/>
            <person name="Du Y."/>
            <person name="Sun X."/>
            <person name="Zhang S."/>
            <person name="Liu B."/>
            <person name="Cheng P."/>
            <person name="Jiang X."/>
            <person name="Li J."/>
            <person name="Fan D."/>
            <person name="Wang W."/>
            <person name="Fu W."/>
            <person name="Wang T."/>
            <person name="Wang B."/>
            <person name="Zhang J."/>
            <person name="Peng Z."/>
            <person name="Li Y."/>
            <person name="Li N."/>
            <person name="Wang J."/>
            <person name="Chen M."/>
            <person name="He Y."/>
            <person name="Tan F."/>
            <person name="Song X."/>
            <person name="Zheng Q."/>
            <person name="Huang R."/>
            <person name="Yang H."/>
            <person name="Du X."/>
            <person name="Chen L."/>
            <person name="Yang M."/>
            <person name="Gaffney P.M."/>
            <person name="Wang S."/>
            <person name="Luo L."/>
            <person name="She Z."/>
            <person name="Ming Y."/>
            <person name="Huang W."/>
            <person name="Zhang S."/>
            <person name="Huang B."/>
            <person name="Zhang Y."/>
            <person name="Qu T."/>
            <person name="Ni P."/>
            <person name="Miao G."/>
            <person name="Wang J."/>
            <person name="Wang Q."/>
            <person name="Steinberg C.E."/>
            <person name="Wang H."/>
            <person name="Li N."/>
            <person name="Qian L."/>
            <person name="Zhang G."/>
            <person name="Li Y."/>
            <person name="Yang H."/>
            <person name="Liu X."/>
            <person name="Wang J."/>
            <person name="Yin Y."/>
            <person name="Wang J."/>
        </authorList>
    </citation>
    <scope>NUCLEOTIDE SEQUENCE [LARGE SCALE GENOMIC DNA]</scope>
    <source>
        <strain evidence="1">05x7-T-G4-1.051#20</strain>
    </source>
</reference>
<organism evidence="1">
    <name type="scientific">Magallana gigas</name>
    <name type="common">Pacific oyster</name>
    <name type="synonym">Crassostrea gigas</name>
    <dbReference type="NCBI Taxonomy" id="29159"/>
    <lineage>
        <taxon>Eukaryota</taxon>
        <taxon>Metazoa</taxon>
        <taxon>Spiralia</taxon>
        <taxon>Lophotrochozoa</taxon>
        <taxon>Mollusca</taxon>
        <taxon>Bivalvia</taxon>
        <taxon>Autobranchia</taxon>
        <taxon>Pteriomorphia</taxon>
        <taxon>Ostreida</taxon>
        <taxon>Ostreoidea</taxon>
        <taxon>Ostreidae</taxon>
        <taxon>Magallana</taxon>
    </lineage>
</organism>
<gene>
    <name evidence="1" type="ORF">CGI_10008180</name>
</gene>
<dbReference type="HOGENOM" id="CLU_570185_0_0_1"/>
<sequence length="479" mass="55372">MASSIEDVVRDSVETQTNCIDDEVVRQKVGELRGDLNQLNINNAYLRSGLQTQGEKLLTMEDYQAVLSSTMSEFLGTMSEIRKKILDYRKESRRVDQEIGSLREEKAVLAEEEEMVVNQCVTNVQEERGGGCIKEADLTEEEKSELRLNDYTRYDLYRKLQCLKELKETSQALKTSYTHEWSKIKEDIRMYREERHQYEMEIQSVHNTALQKMRNLHLNPTNDEDKELLQIIKYLEMKRECREMKENNQDLEIMSRDIENDISQLLDTKRVLMKEMEGLERESRYGESYEPGVRLHRTSRHTNLVIRDEQLAEDTASIGEPEHVGGTHLHRCAKNSCIAIPREMWDEEELKELQRLTTSIDSEESTDGSDLTDDASVENVNIDTLEDQVKKATADEQTLEEDRLTTNPKMPNQEVSLPKQMDEIATGNGLLTKLRARMGVQARSGTVLKPEVTSEDAGLRRSSLRDAAVTFMSRRPRRK</sequence>
<dbReference type="InParanoid" id="K1PLE1"/>
<protein>
    <submittedName>
        <fullName evidence="1">Uncharacterized protein</fullName>
    </submittedName>
</protein>